<dbReference type="PANTHER" id="PTHR12390">
    <property type="entry name" value="UROPORPHYRINOGEN III SYNTHASE"/>
    <property type="match status" value="1"/>
</dbReference>
<evidence type="ECO:0000259" key="1">
    <source>
        <dbReference type="Pfam" id="PF02602"/>
    </source>
</evidence>
<evidence type="ECO:0000313" key="3">
    <source>
        <dbReference type="Proteomes" id="UP000829364"/>
    </source>
</evidence>
<dbReference type="SUPFAM" id="SSF69618">
    <property type="entry name" value="HemD-like"/>
    <property type="match status" value="1"/>
</dbReference>
<dbReference type="GO" id="GO:0006780">
    <property type="term" value="P:uroporphyrinogen III biosynthetic process"/>
    <property type="evidence" value="ECO:0007669"/>
    <property type="project" value="InterPro"/>
</dbReference>
<dbReference type="EC" id="4.2.1.75" evidence="2"/>
<dbReference type="GO" id="GO:0005829">
    <property type="term" value="C:cytosol"/>
    <property type="evidence" value="ECO:0007669"/>
    <property type="project" value="TreeGrafter"/>
</dbReference>
<dbReference type="InterPro" id="IPR003754">
    <property type="entry name" value="4pyrrol_synth_uPrphyn_synth"/>
</dbReference>
<organism evidence="2 3">
    <name type="scientific">Purpureocillium takamizusanense</name>
    <dbReference type="NCBI Taxonomy" id="2060973"/>
    <lineage>
        <taxon>Eukaryota</taxon>
        <taxon>Fungi</taxon>
        <taxon>Dikarya</taxon>
        <taxon>Ascomycota</taxon>
        <taxon>Pezizomycotina</taxon>
        <taxon>Sordariomycetes</taxon>
        <taxon>Hypocreomycetidae</taxon>
        <taxon>Hypocreales</taxon>
        <taxon>Ophiocordycipitaceae</taxon>
        <taxon>Purpureocillium</taxon>
    </lineage>
</organism>
<proteinExistence type="predicted"/>
<dbReference type="InterPro" id="IPR036108">
    <property type="entry name" value="4pyrrol_syn_uPrphyn_synt_sf"/>
</dbReference>
<dbReference type="CDD" id="cd06578">
    <property type="entry name" value="HemD"/>
    <property type="match status" value="1"/>
</dbReference>
<dbReference type="KEGG" id="ptkz:JDV02_003702"/>
<name>A0A9Q8QEC7_9HYPO</name>
<gene>
    <name evidence="2" type="primary">HEM4</name>
    <name evidence="2" type="ORF">JDV02_003702</name>
</gene>
<dbReference type="GO" id="GO:0004852">
    <property type="term" value="F:uroporphyrinogen-III synthase activity"/>
    <property type="evidence" value="ECO:0007669"/>
    <property type="project" value="UniProtKB-EC"/>
</dbReference>
<dbReference type="OrthoDB" id="5595751at2759"/>
<dbReference type="FunFam" id="3.40.50.10090:FF:000011">
    <property type="entry name" value="Uroporphyrinogen-III synthase (UroS), putative"/>
    <property type="match status" value="1"/>
</dbReference>
<dbReference type="RefSeq" id="XP_047840837.1">
    <property type="nucleotide sequence ID" value="XM_047984862.1"/>
</dbReference>
<keyword evidence="3" id="KW-1185">Reference proteome</keyword>
<evidence type="ECO:0000313" key="2">
    <source>
        <dbReference type="EMBL" id="UNI17356.1"/>
    </source>
</evidence>
<dbReference type="Gene3D" id="3.40.50.10090">
    <property type="match status" value="2"/>
</dbReference>
<feature type="domain" description="Tetrapyrrole biosynthesis uroporphyrinogen III synthase" evidence="1">
    <location>
        <begin position="97"/>
        <end position="356"/>
    </location>
</feature>
<dbReference type="InterPro" id="IPR039793">
    <property type="entry name" value="UROS/Hem4"/>
</dbReference>
<dbReference type="Pfam" id="PF02602">
    <property type="entry name" value="HEM4"/>
    <property type="match status" value="1"/>
</dbReference>
<dbReference type="PANTHER" id="PTHR12390:SF0">
    <property type="entry name" value="UROPORPHYRINOGEN-III SYNTHASE"/>
    <property type="match status" value="1"/>
</dbReference>
<dbReference type="GeneID" id="72065658"/>
<dbReference type="EMBL" id="CP086356">
    <property type="protein sequence ID" value="UNI17356.1"/>
    <property type="molecule type" value="Genomic_DNA"/>
</dbReference>
<sequence length="371" mass="41176">MHQRHLIDRRYCAVLTPMPVGATKLRPASTAHSDNHQSERLHLGTRPDLLALRATMQSSDTGSHRTIPVLLLKTKSTPGDSYQELLSTAHRGATHDLAFEPHFVPVLLHRFDDNGTGRLQGLLERRSIGSSPGCDYGGLIFTSQRAVEAFAQVVQDGRGRDSSWPHLQDVPIYSVGPATTRALRAVVQEPRLQIFGEHTGNGEALAHFMMQHYGEWYRDRPTRPPLLFLVGEQRRDIIARTLMDPSLPAADRIRVDEEVVYGTGVMESFPEDFARMLSATHDAPSRWVVVFSPTGCDSMLRCLGMLDEATGKARHVREDTGTYIATIGPTTRTHLIESFGFEPHVCAETPSPEGVLQGIVEFESRRQQSAG</sequence>
<reference evidence="2" key="1">
    <citation type="submission" date="2021-11" db="EMBL/GenBank/DDBJ databases">
        <title>Purpureocillium_takamizusanense_genome.</title>
        <authorList>
            <person name="Nguyen N.-H."/>
        </authorList>
    </citation>
    <scope>NUCLEOTIDE SEQUENCE</scope>
    <source>
        <strain evidence="2">PT3</strain>
    </source>
</reference>
<dbReference type="Proteomes" id="UP000829364">
    <property type="component" value="Chromosome 3"/>
</dbReference>
<dbReference type="AlphaFoldDB" id="A0A9Q8QEC7"/>
<protein>
    <submittedName>
        <fullName evidence="2">Uroporphyrinogen-III synthase</fullName>
        <ecNumber evidence="2">4.2.1.75</ecNumber>
    </submittedName>
</protein>
<keyword evidence="2" id="KW-0456">Lyase</keyword>
<accession>A0A9Q8QEC7</accession>